<comment type="similarity">
    <text evidence="1">Belongs to the LovG family.</text>
</comment>
<dbReference type="InterPro" id="IPR005645">
    <property type="entry name" value="FSH-like_dom"/>
</dbReference>
<dbReference type="Gene3D" id="3.40.50.1820">
    <property type="entry name" value="alpha/beta hydrolase"/>
    <property type="match status" value="1"/>
</dbReference>
<keyword evidence="5" id="KW-1185">Reference proteome</keyword>
<dbReference type="PANTHER" id="PTHR48070">
    <property type="entry name" value="ESTERASE OVCA2"/>
    <property type="match status" value="1"/>
</dbReference>
<gene>
    <name evidence="4" type="ORF">M409DRAFT_49158</name>
</gene>
<evidence type="ECO:0000313" key="4">
    <source>
        <dbReference type="EMBL" id="KAF2172603.1"/>
    </source>
</evidence>
<dbReference type="SUPFAM" id="SSF53474">
    <property type="entry name" value="alpha/beta-Hydrolases"/>
    <property type="match status" value="1"/>
</dbReference>
<dbReference type="EMBL" id="ML993580">
    <property type="protein sequence ID" value="KAF2172603.1"/>
    <property type="molecule type" value="Genomic_DNA"/>
</dbReference>
<name>A0A6A6D0R1_ZASCE</name>
<dbReference type="GO" id="GO:0005634">
    <property type="term" value="C:nucleus"/>
    <property type="evidence" value="ECO:0007669"/>
    <property type="project" value="TreeGrafter"/>
</dbReference>
<dbReference type="PANTHER" id="PTHR48070:SF3">
    <property type="entry name" value="ESTERASE DBAE-RELATED"/>
    <property type="match status" value="1"/>
</dbReference>
<organism evidence="4 5">
    <name type="scientific">Zasmidium cellare ATCC 36951</name>
    <dbReference type="NCBI Taxonomy" id="1080233"/>
    <lineage>
        <taxon>Eukaryota</taxon>
        <taxon>Fungi</taxon>
        <taxon>Dikarya</taxon>
        <taxon>Ascomycota</taxon>
        <taxon>Pezizomycotina</taxon>
        <taxon>Dothideomycetes</taxon>
        <taxon>Dothideomycetidae</taxon>
        <taxon>Mycosphaerellales</taxon>
        <taxon>Mycosphaerellaceae</taxon>
        <taxon>Zasmidium</taxon>
    </lineage>
</organism>
<dbReference type="GO" id="GO:0005737">
    <property type="term" value="C:cytoplasm"/>
    <property type="evidence" value="ECO:0007669"/>
    <property type="project" value="TreeGrafter"/>
</dbReference>
<sequence>MTAGKPLIVQEHRDLSLPRILCLHGGGSNARIFKAQCRALSKQLAPFFLLVFVEGPFPSEPGPDVTSVYQRFGPYRRWVRSGPQHPEIEASEVKLEIDQAILSAMKESDRQGATGDWVALMGFSQGAKLAASLLLRHQLHATNAISSLASVRIRFAVLMAGRAPLVSLDPYTQSDPAFLDAGDFAPMDCLYESLCRCQDAHLLRLPTIHVHGLKDAGLVLHRALSAAHCSPESTTLVEWDGQHRVPIQTKDVLPVVDAILDTAQATGTLR</sequence>
<proteinExistence type="inferred from homology"/>
<dbReference type="GO" id="GO:0016787">
    <property type="term" value="F:hydrolase activity"/>
    <property type="evidence" value="ECO:0007669"/>
    <property type="project" value="UniProtKB-KW"/>
</dbReference>
<dbReference type="RefSeq" id="XP_033673492.1">
    <property type="nucleotide sequence ID" value="XM_033811165.1"/>
</dbReference>
<protein>
    <recommendedName>
        <fullName evidence="3">Serine hydrolase domain-containing protein</fullName>
    </recommendedName>
</protein>
<dbReference type="GO" id="GO:0044550">
    <property type="term" value="P:secondary metabolite biosynthetic process"/>
    <property type="evidence" value="ECO:0007669"/>
    <property type="project" value="TreeGrafter"/>
</dbReference>
<evidence type="ECO:0000313" key="5">
    <source>
        <dbReference type="Proteomes" id="UP000799537"/>
    </source>
</evidence>
<keyword evidence="2" id="KW-0378">Hydrolase</keyword>
<dbReference type="AlphaFoldDB" id="A0A6A6D0R1"/>
<dbReference type="InterPro" id="IPR029058">
    <property type="entry name" value="AB_hydrolase_fold"/>
</dbReference>
<dbReference type="OrthoDB" id="414698at2759"/>
<evidence type="ECO:0000256" key="2">
    <source>
        <dbReference type="ARBA" id="ARBA00022801"/>
    </source>
</evidence>
<feature type="domain" description="Serine hydrolase" evidence="3">
    <location>
        <begin position="18"/>
        <end position="251"/>
    </location>
</feature>
<dbReference type="Pfam" id="PF03959">
    <property type="entry name" value="FSH1"/>
    <property type="match status" value="1"/>
</dbReference>
<accession>A0A6A6D0R1</accession>
<dbReference type="InterPro" id="IPR050593">
    <property type="entry name" value="LovG"/>
</dbReference>
<evidence type="ECO:0000256" key="1">
    <source>
        <dbReference type="ARBA" id="ARBA00005863"/>
    </source>
</evidence>
<evidence type="ECO:0000259" key="3">
    <source>
        <dbReference type="Pfam" id="PF03959"/>
    </source>
</evidence>
<reference evidence="4" key="1">
    <citation type="journal article" date="2020" name="Stud. Mycol.">
        <title>101 Dothideomycetes genomes: a test case for predicting lifestyles and emergence of pathogens.</title>
        <authorList>
            <person name="Haridas S."/>
            <person name="Albert R."/>
            <person name="Binder M."/>
            <person name="Bloem J."/>
            <person name="Labutti K."/>
            <person name="Salamov A."/>
            <person name="Andreopoulos B."/>
            <person name="Baker S."/>
            <person name="Barry K."/>
            <person name="Bills G."/>
            <person name="Bluhm B."/>
            <person name="Cannon C."/>
            <person name="Castanera R."/>
            <person name="Culley D."/>
            <person name="Daum C."/>
            <person name="Ezra D."/>
            <person name="Gonzalez J."/>
            <person name="Henrissat B."/>
            <person name="Kuo A."/>
            <person name="Liang C."/>
            <person name="Lipzen A."/>
            <person name="Lutzoni F."/>
            <person name="Magnuson J."/>
            <person name="Mondo S."/>
            <person name="Nolan M."/>
            <person name="Ohm R."/>
            <person name="Pangilinan J."/>
            <person name="Park H.-J."/>
            <person name="Ramirez L."/>
            <person name="Alfaro M."/>
            <person name="Sun H."/>
            <person name="Tritt A."/>
            <person name="Yoshinaga Y."/>
            <person name="Zwiers L.-H."/>
            <person name="Turgeon B."/>
            <person name="Goodwin S."/>
            <person name="Spatafora J."/>
            <person name="Crous P."/>
            <person name="Grigoriev I."/>
        </authorList>
    </citation>
    <scope>NUCLEOTIDE SEQUENCE</scope>
    <source>
        <strain evidence="4">ATCC 36951</strain>
    </source>
</reference>
<dbReference type="GeneID" id="54564437"/>
<dbReference type="Proteomes" id="UP000799537">
    <property type="component" value="Unassembled WGS sequence"/>
</dbReference>